<keyword evidence="10" id="KW-0732">Signal</keyword>
<evidence type="ECO:0000256" key="6">
    <source>
        <dbReference type="ARBA" id="ARBA00023295"/>
    </source>
</evidence>
<keyword evidence="7" id="KW-0961">Cell wall biogenesis/degradation</keyword>
<dbReference type="InterPro" id="IPR012334">
    <property type="entry name" value="Pectin_lyas_fold"/>
</dbReference>
<dbReference type="Gramene" id="KFK31078">
    <property type="protein sequence ID" value="KFK31078"/>
    <property type="gene ID" value="AALP_AA6G065400"/>
</dbReference>
<dbReference type="EMBL" id="CM002874">
    <property type="protein sequence ID" value="KFK31078.1"/>
    <property type="molecule type" value="Genomic_DNA"/>
</dbReference>
<keyword evidence="3" id="KW-0134">Cell wall</keyword>
<evidence type="ECO:0000256" key="4">
    <source>
        <dbReference type="ARBA" id="ARBA00022525"/>
    </source>
</evidence>
<dbReference type="GO" id="GO:0005975">
    <property type="term" value="P:carbohydrate metabolic process"/>
    <property type="evidence" value="ECO:0007669"/>
    <property type="project" value="InterPro"/>
</dbReference>
<comment type="subcellular location">
    <subcellularLocation>
        <location evidence="1">Secreted</location>
        <location evidence="1">Cell wall</location>
    </subcellularLocation>
</comment>
<feature type="chain" id="PRO_5001822212" description="Pectate lyase superfamily protein domain-containing protein" evidence="10">
    <location>
        <begin position="24"/>
        <end position="293"/>
    </location>
</feature>
<evidence type="ECO:0008006" key="13">
    <source>
        <dbReference type="Google" id="ProtNLM"/>
    </source>
</evidence>
<evidence type="ECO:0000256" key="2">
    <source>
        <dbReference type="ARBA" id="ARBA00008834"/>
    </source>
</evidence>
<protein>
    <recommendedName>
        <fullName evidence="13">Pectate lyase superfamily protein domain-containing protein</fullName>
    </recommendedName>
</protein>
<evidence type="ECO:0000256" key="7">
    <source>
        <dbReference type="ARBA" id="ARBA00023316"/>
    </source>
</evidence>
<dbReference type="Proteomes" id="UP000029120">
    <property type="component" value="Chromosome 6"/>
</dbReference>
<reference evidence="12" key="1">
    <citation type="journal article" date="2015" name="Nat. Plants">
        <title>Genome expansion of Arabis alpina linked with retrotransposition and reduced symmetric DNA methylation.</title>
        <authorList>
            <person name="Willing E.M."/>
            <person name="Rawat V."/>
            <person name="Mandakova T."/>
            <person name="Maumus F."/>
            <person name="James G.V."/>
            <person name="Nordstroem K.J."/>
            <person name="Becker C."/>
            <person name="Warthmann N."/>
            <person name="Chica C."/>
            <person name="Szarzynska B."/>
            <person name="Zytnicki M."/>
            <person name="Albani M.C."/>
            <person name="Kiefer C."/>
            <person name="Bergonzi S."/>
            <person name="Castaings L."/>
            <person name="Mateos J.L."/>
            <person name="Berns M.C."/>
            <person name="Bujdoso N."/>
            <person name="Piofczyk T."/>
            <person name="de Lorenzo L."/>
            <person name="Barrero-Sicilia C."/>
            <person name="Mateos I."/>
            <person name="Piednoel M."/>
            <person name="Hagmann J."/>
            <person name="Chen-Min-Tao R."/>
            <person name="Iglesias-Fernandez R."/>
            <person name="Schuster S.C."/>
            <person name="Alonso-Blanco C."/>
            <person name="Roudier F."/>
            <person name="Carbonero P."/>
            <person name="Paz-Ares J."/>
            <person name="Davis S.J."/>
            <person name="Pecinka A."/>
            <person name="Quesneville H."/>
            <person name="Colot V."/>
            <person name="Lysak M.A."/>
            <person name="Weigel D."/>
            <person name="Coupland G."/>
            <person name="Schneeberger K."/>
        </authorList>
    </citation>
    <scope>NUCLEOTIDE SEQUENCE [LARGE SCALE GENOMIC DNA]</scope>
    <source>
        <strain evidence="12">cv. Pajares</strain>
    </source>
</reference>
<dbReference type="GO" id="GO:0004650">
    <property type="term" value="F:polygalacturonase activity"/>
    <property type="evidence" value="ECO:0007669"/>
    <property type="project" value="InterPro"/>
</dbReference>
<dbReference type="Pfam" id="PF00295">
    <property type="entry name" value="Glyco_hydro_28"/>
    <property type="match status" value="1"/>
</dbReference>
<evidence type="ECO:0000256" key="1">
    <source>
        <dbReference type="ARBA" id="ARBA00004191"/>
    </source>
</evidence>
<evidence type="ECO:0000256" key="9">
    <source>
        <dbReference type="RuleBase" id="RU361169"/>
    </source>
</evidence>
<dbReference type="OrthoDB" id="187139at2759"/>
<sequence>MASRFLILYVSSLFLFFYLAVSSKETIFDVRNYGARGDGDRDNAVAFAKTWGEACHRSHGSATVYIPPGIFYLRQVTFMGPCKNSITFMIKGTLLAPKNPYVIKQDQWITFLYVDNLTVTGGGLLDGQGSHSWPLNDCQKNRKCHALAMNMGFSFVKYSKIDGLRSVNSKMGHFNFFMVEDFNVTGVTINAPKDSPNTDGIKIGRSKNMHIHNVTIGTGDDCIAILDGTTNLDISEVRCGPGHGISVGSLGGNKGEKDVKGLTKTLSSSINIIVRTDNVIVRETMLLMFRLKT</sequence>
<name>A0A087GMH6_ARAAL</name>
<evidence type="ECO:0000256" key="3">
    <source>
        <dbReference type="ARBA" id="ARBA00022512"/>
    </source>
</evidence>
<evidence type="ECO:0000256" key="10">
    <source>
        <dbReference type="SAM" id="SignalP"/>
    </source>
</evidence>
<keyword evidence="4" id="KW-0964">Secreted</keyword>
<dbReference type="InterPro" id="IPR011050">
    <property type="entry name" value="Pectin_lyase_fold/virulence"/>
</dbReference>
<evidence type="ECO:0000256" key="5">
    <source>
        <dbReference type="ARBA" id="ARBA00022801"/>
    </source>
</evidence>
<keyword evidence="12" id="KW-1185">Reference proteome</keyword>
<keyword evidence="6 9" id="KW-0326">Glycosidase</keyword>
<dbReference type="GO" id="GO:0071555">
    <property type="term" value="P:cell wall organization"/>
    <property type="evidence" value="ECO:0007669"/>
    <property type="project" value="UniProtKB-KW"/>
</dbReference>
<gene>
    <name evidence="11" type="ordered locus">AALP_Aa6g065400</name>
</gene>
<proteinExistence type="inferred from homology"/>
<feature type="active site" evidence="8">
    <location>
        <position position="243"/>
    </location>
</feature>
<dbReference type="Gene3D" id="2.160.20.10">
    <property type="entry name" value="Single-stranded right-handed beta-helix, Pectin lyase-like"/>
    <property type="match status" value="1"/>
</dbReference>
<accession>A0A087GMH6</accession>
<dbReference type="eggNOG" id="ENOG502QRSR">
    <property type="taxonomic scope" value="Eukaryota"/>
</dbReference>
<evidence type="ECO:0000256" key="8">
    <source>
        <dbReference type="PROSITE-ProRule" id="PRU10052"/>
    </source>
</evidence>
<feature type="signal peptide" evidence="10">
    <location>
        <begin position="1"/>
        <end position="23"/>
    </location>
</feature>
<keyword evidence="5 9" id="KW-0378">Hydrolase</keyword>
<dbReference type="SUPFAM" id="SSF51126">
    <property type="entry name" value="Pectin lyase-like"/>
    <property type="match status" value="1"/>
</dbReference>
<dbReference type="PANTHER" id="PTHR31375">
    <property type="match status" value="1"/>
</dbReference>
<dbReference type="InterPro" id="IPR000743">
    <property type="entry name" value="Glyco_hydro_28"/>
</dbReference>
<dbReference type="AlphaFoldDB" id="A0A087GMH6"/>
<organism evidence="11 12">
    <name type="scientific">Arabis alpina</name>
    <name type="common">Alpine rock-cress</name>
    <dbReference type="NCBI Taxonomy" id="50452"/>
    <lineage>
        <taxon>Eukaryota</taxon>
        <taxon>Viridiplantae</taxon>
        <taxon>Streptophyta</taxon>
        <taxon>Embryophyta</taxon>
        <taxon>Tracheophyta</taxon>
        <taxon>Spermatophyta</taxon>
        <taxon>Magnoliopsida</taxon>
        <taxon>eudicotyledons</taxon>
        <taxon>Gunneridae</taxon>
        <taxon>Pentapetalae</taxon>
        <taxon>rosids</taxon>
        <taxon>malvids</taxon>
        <taxon>Brassicales</taxon>
        <taxon>Brassicaceae</taxon>
        <taxon>Arabideae</taxon>
        <taxon>Arabis</taxon>
    </lineage>
</organism>
<evidence type="ECO:0000313" key="11">
    <source>
        <dbReference type="EMBL" id="KFK31078.1"/>
    </source>
</evidence>
<comment type="similarity">
    <text evidence="2 9">Belongs to the glycosyl hydrolase 28 family.</text>
</comment>
<dbReference type="PROSITE" id="PS00502">
    <property type="entry name" value="POLYGALACTURONASE"/>
    <property type="match status" value="1"/>
</dbReference>
<evidence type="ECO:0000313" key="12">
    <source>
        <dbReference type="Proteomes" id="UP000029120"/>
    </source>
</evidence>